<evidence type="ECO:0000313" key="2">
    <source>
        <dbReference type="EMBL" id="MFC6149446.1"/>
    </source>
</evidence>
<evidence type="ECO:0000313" key="3">
    <source>
        <dbReference type="Proteomes" id="UP001596097"/>
    </source>
</evidence>
<evidence type="ECO:0000256" key="1">
    <source>
        <dbReference type="SAM" id="SignalP"/>
    </source>
</evidence>
<reference evidence="3" key="1">
    <citation type="journal article" date="2019" name="Int. J. Syst. Evol. Microbiol.">
        <title>The Global Catalogue of Microorganisms (GCM) 10K type strain sequencing project: providing services to taxonomists for standard genome sequencing and annotation.</title>
        <authorList>
            <consortium name="The Broad Institute Genomics Platform"/>
            <consortium name="The Broad Institute Genome Sequencing Center for Infectious Disease"/>
            <person name="Wu L."/>
            <person name="Ma J."/>
        </authorList>
    </citation>
    <scope>NUCLEOTIDE SEQUENCE [LARGE SCALE GENOMIC DNA]</scope>
    <source>
        <strain evidence="3">CGMCC 4.7198</strain>
    </source>
</reference>
<feature type="chain" id="PRO_5046164430" evidence="1">
    <location>
        <begin position="26"/>
        <end position="181"/>
    </location>
</feature>
<protein>
    <submittedName>
        <fullName evidence="2">Uncharacterized protein</fullName>
    </submittedName>
</protein>
<feature type="signal peptide" evidence="1">
    <location>
        <begin position="1"/>
        <end position="25"/>
    </location>
</feature>
<accession>A0ABW1QLT8</accession>
<name>A0ABW1QLT8_9ACTN</name>
<sequence>MRRPRLGRTPLAAAVLALTVLGLSGCDDEAQFAPSLPSAAGYRDDGGALRIWTGTPCEGVTRVALTFAGPGDERARLVLRAPSPGVTVEHLDPAAPDAAFEPEESLPDGYDWRTADTISLVIDGAEPAWGSVVGVDQVVVESPDHPEDSFLFDDLGWKDPTAVDAENGTSFLTVCTPDPEQ</sequence>
<keyword evidence="3" id="KW-1185">Reference proteome</keyword>
<comment type="caution">
    <text evidence="2">The sequence shown here is derived from an EMBL/GenBank/DDBJ whole genome shotgun (WGS) entry which is preliminary data.</text>
</comment>
<dbReference type="EMBL" id="JBHSQL010000006">
    <property type="protein sequence ID" value="MFC6149446.1"/>
    <property type="molecule type" value="Genomic_DNA"/>
</dbReference>
<proteinExistence type="predicted"/>
<dbReference type="RefSeq" id="WP_205603022.1">
    <property type="nucleotide sequence ID" value="NZ_JBHSQL010000006.1"/>
</dbReference>
<dbReference type="PROSITE" id="PS51257">
    <property type="entry name" value="PROKAR_LIPOPROTEIN"/>
    <property type="match status" value="1"/>
</dbReference>
<dbReference type="Proteomes" id="UP001596097">
    <property type="component" value="Unassembled WGS sequence"/>
</dbReference>
<organism evidence="2 3">
    <name type="scientific">Mumia xiangluensis</name>
    <dbReference type="NCBI Taxonomy" id="1678900"/>
    <lineage>
        <taxon>Bacteria</taxon>
        <taxon>Bacillati</taxon>
        <taxon>Actinomycetota</taxon>
        <taxon>Actinomycetes</taxon>
        <taxon>Propionibacteriales</taxon>
        <taxon>Nocardioidaceae</taxon>
        <taxon>Mumia</taxon>
    </lineage>
</organism>
<gene>
    <name evidence="2" type="ORF">ACFPYK_08575</name>
</gene>
<keyword evidence="1" id="KW-0732">Signal</keyword>